<dbReference type="RefSeq" id="WP_252114244.1">
    <property type="nucleotide sequence ID" value="NZ_JAMSCK010000004.1"/>
</dbReference>
<proteinExistence type="predicted"/>
<reference evidence="1" key="1">
    <citation type="submission" date="2022-06" db="EMBL/GenBank/DDBJ databases">
        <title>Gramella sediminis sp. nov., isolated from deep-sea sediment of the Indian Ocean.</title>
        <authorList>
            <person name="Yang L."/>
        </authorList>
    </citation>
    <scope>NUCLEOTIDE SEQUENCE</scope>
    <source>
        <strain evidence="1">HMD3159</strain>
    </source>
</reference>
<gene>
    <name evidence="1" type="ORF">NE848_12945</name>
</gene>
<keyword evidence="2" id="KW-1185">Reference proteome</keyword>
<dbReference type="EMBL" id="JAMSCK010000004">
    <property type="protein sequence ID" value="MCM8570292.1"/>
    <property type="molecule type" value="Genomic_DNA"/>
</dbReference>
<name>A0ABT0Z3J8_9FLAO</name>
<organism evidence="1 2">
    <name type="scientific">Gramella jeungdoensis</name>
    <dbReference type="NCBI Taxonomy" id="708091"/>
    <lineage>
        <taxon>Bacteria</taxon>
        <taxon>Pseudomonadati</taxon>
        <taxon>Bacteroidota</taxon>
        <taxon>Flavobacteriia</taxon>
        <taxon>Flavobacteriales</taxon>
        <taxon>Flavobacteriaceae</taxon>
        <taxon>Christiangramia</taxon>
    </lineage>
</organism>
<evidence type="ECO:0000313" key="1">
    <source>
        <dbReference type="EMBL" id="MCM8570292.1"/>
    </source>
</evidence>
<evidence type="ECO:0000313" key="2">
    <source>
        <dbReference type="Proteomes" id="UP001155077"/>
    </source>
</evidence>
<comment type="caution">
    <text evidence="1">The sequence shown here is derived from an EMBL/GenBank/DDBJ whole genome shotgun (WGS) entry which is preliminary data.</text>
</comment>
<protein>
    <submittedName>
        <fullName evidence="1">Uncharacterized protein</fullName>
    </submittedName>
</protein>
<sequence>MSNNKVSEFLNLDKRLTELDLKLDADFCILPENIETADKKTDLIFTESTTSVNKYLKQKNVNIEVLTNGSLQLRQRKSIDFYAPLIFVGFTLLQENSNILSVGINVLSDYISDYFKGSFGEKKVKLELIVETKKNEEYKSLNYEGSVEGLKEVPKIVKSMKNE</sequence>
<dbReference type="Proteomes" id="UP001155077">
    <property type="component" value="Unassembled WGS sequence"/>
</dbReference>
<accession>A0ABT0Z3J8</accession>